<gene>
    <name evidence="1" type="primary">asp3</name>
    <name evidence="1" type="ORF">HMPREF0623_0806</name>
</gene>
<dbReference type="EMBL" id="AEEG01000003">
    <property type="protein sequence ID" value="EFL95770.1"/>
    <property type="molecule type" value="Genomic_DNA"/>
</dbReference>
<dbReference type="NCBIfam" id="TIGR03711">
    <property type="entry name" value="acc_sec_asp3"/>
    <property type="match status" value="1"/>
</dbReference>
<dbReference type="InterPro" id="IPR022259">
    <property type="entry name" value="Acessory_Sec_prot_Asp3"/>
</dbReference>
<reference evidence="1" key="1">
    <citation type="submission" date="2010-07" db="EMBL/GenBank/DDBJ databases">
        <authorList>
            <person name="Muzny D."/>
            <person name="Qin X."/>
            <person name="Deng J."/>
            <person name="Jiang H."/>
            <person name="Liu Y."/>
            <person name="Qu J."/>
            <person name="Song X.-Z."/>
            <person name="Zhang L."/>
            <person name="Thornton R."/>
            <person name="Coyle M."/>
            <person name="Francisco L."/>
            <person name="Jackson L."/>
            <person name="Javaid M."/>
            <person name="Korchina V."/>
            <person name="Kovar C."/>
            <person name="Mata R."/>
            <person name="Mathew T."/>
            <person name="Ngo R."/>
            <person name="Nguyen L."/>
            <person name="Nguyen N."/>
            <person name="Okwuonu G."/>
            <person name="Ongeri F."/>
            <person name="Pham C."/>
            <person name="Simmons D."/>
            <person name="Wilczek-Boney K."/>
            <person name="Hale W."/>
            <person name="Jakkamsetti A."/>
            <person name="Pham P."/>
            <person name="Ruth R."/>
            <person name="San Lucas F."/>
            <person name="Warren J."/>
            <person name="Zhang J."/>
            <person name="Zhao Z."/>
            <person name="Zhou C."/>
            <person name="Zhu D."/>
            <person name="Lee S."/>
            <person name="Bess C."/>
            <person name="Blankenburg K."/>
            <person name="Forbes L."/>
            <person name="Fu Q."/>
            <person name="Gubbala S."/>
            <person name="Hirani K."/>
            <person name="Jayaseelan J.C."/>
            <person name="Lara F."/>
            <person name="Munidasa M."/>
            <person name="Palculict T."/>
            <person name="Patil S."/>
            <person name="Pu L.-L."/>
            <person name="Saada N."/>
            <person name="Tang L."/>
            <person name="Weissenberger G."/>
            <person name="Zhu Y."/>
            <person name="Hemphill L."/>
            <person name="Shang Y."/>
            <person name="Youmans B."/>
            <person name="Ayvaz T."/>
            <person name="Ross M."/>
            <person name="Santibanez J."/>
            <person name="Aqrawi P."/>
            <person name="Gross S."/>
            <person name="Joshi V."/>
            <person name="Fowler G."/>
            <person name="Nazareth L."/>
            <person name="Reid J."/>
            <person name="Worley K."/>
            <person name="Petrosino J."/>
            <person name="Highlander S."/>
            <person name="Gibbs R."/>
        </authorList>
    </citation>
    <scope>NUCLEOTIDE SEQUENCE [LARGE SCALE GENOMIC DNA]</scope>
    <source>
        <strain evidence="1">DSM 20284</strain>
    </source>
</reference>
<proteinExistence type="predicted"/>
<keyword evidence="2" id="KW-1185">Reference proteome</keyword>
<name>E0NF76_PEDAC</name>
<dbReference type="HOGENOM" id="CLU_1022513_0_0_9"/>
<comment type="caution">
    <text evidence="1">The sequence shown here is derived from an EMBL/GenBank/DDBJ whole genome shotgun (WGS) entry which is preliminary data.</text>
</comment>
<dbReference type="AlphaFoldDB" id="E0NF76"/>
<evidence type="ECO:0000313" key="2">
    <source>
        <dbReference type="Proteomes" id="UP000004470"/>
    </source>
</evidence>
<protein>
    <submittedName>
        <fullName evidence="1">Accessory Sec system protein Asp3</fullName>
    </submittedName>
</protein>
<accession>E0NF76</accession>
<dbReference type="Pfam" id="PF15432">
    <property type="entry name" value="Sec-ASP3"/>
    <property type="match status" value="1"/>
</dbReference>
<dbReference type="GO" id="GO:0015031">
    <property type="term" value="P:protein transport"/>
    <property type="evidence" value="ECO:0007669"/>
    <property type="project" value="InterPro"/>
</dbReference>
<dbReference type="Proteomes" id="UP000004470">
    <property type="component" value="Unassembled WGS sequence"/>
</dbReference>
<organism evidence="1 2">
    <name type="scientific">Pediococcus acidilactici DSM 20284</name>
    <dbReference type="NCBI Taxonomy" id="862514"/>
    <lineage>
        <taxon>Bacteria</taxon>
        <taxon>Bacillati</taxon>
        <taxon>Bacillota</taxon>
        <taxon>Bacilli</taxon>
        <taxon>Lactobacillales</taxon>
        <taxon>Lactobacillaceae</taxon>
        <taxon>Pediococcus</taxon>
        <taxon>Pediococcus acidilactici group</taxon>
    </lineage>
</organism>
<sequence>MTKMKSSYFVIRWPVHMNDTYSYGSVINYQNGKIYFKNERMSPGERIHTWKSQVVFDKLDTGYSQLPLLKRKAKYQIITKAIIAPENSVQIQLDFFDVKNEIIDGPLTIDLDGEFEVPEEMDHYQLSLVNLNNRSLEFEDLIIRPVESTFEIATIDGNMNVICLWDRRDHFFEKVEVYLRRRLLYSGSYLGKQNVLRIFVEYDSRANWQKGQLHDAIAHATKSLEKVVKERKLAFDALSPDTILLSEPEESLIKLENYTTMELAKILHFYRR</sequence>
<evidence type="ECO:0000313" key="1">
    <source>
        <dbReference type="EMBL" id="EFL95770.1"/>
    </source>
</evidence>
<dbReference type="eggNOG" id="ENOG50315V3">
    <property type="taxonomic scope" value="Bacteria"/>
</dbReference>